<protein>
    <submittedName>
        <fullName evidence="2">Uncharacterized protein</fullName>
    </submittedName>
</protein>
<dbReference type="EMBL" id="QOQW01000012">
    <property type="protein sequence ID" value="RCK79584.1"/>
    <property type="molecule type" value="Genomic_DNA"/>
</dbReference>
<gene>
    <name evidence="2" type="ORF">OZSIB_4338</name>
</gene>
<accession>A0A367ZN76</accession>
<proteinExistence type="predicted"/>
<comment type="caution">
    <text evidence="2">The sequence shown here is derived from an EMBL/GenBank/DDBJ whole genome shotgun (WGS) entry which is preliminary data.</text>
</comment>
<feature type="region of interest" description="Disordered" evidence="1">
    <location>
        <begin position="64"/>
        <end position="86"/>
    </location>
</feature>
<dbReference type="Proteomes" id="UP000252355">
    <property type="component" value="Unassembled WGS sequence"/>
</dbReference>
<dbReference type="AlphaFoldDB" id="A0A367ZN76"/>
<name>A0A367ZN76_9BACT</name>
<evidence type="ECO:0000313" key="2">
    <source>
        <dbReference type="EMBL" id="RCK79584.1"/>
    </source>
</evidence>
<sequence>MEKKRYSLQDIQKMARLSPAALQDLLQKNRDHLHIEILAGPSGKEEVWLDQEAVDRLLLLKQLGPKDPGKEESRSPVKAPTGQRGKVSPVEVSDLMIAALDRLARDMRTLKGILGDLLARHQQILRDLGRSQLENHHLHQEVEAMRQRQQALVQELQKYVETGENPEVDPEDRPAIN</sequence>
<evidence type="ECO:0000256" key="1">
    <source>
        <dbReference type="SAM" id="MobiDB-lite"/>
    </source>
</evidence>
<evidence type="ECO:0000313" key="3">
    <source>
        <dbReference type="Proteomes" id="UP000252355"/>
    </source>
</evidence>
<organism evidence="2 3">
    <name type="scientific">Candidatus Ozemobacter sibiricus</name>
    <dbReference type="NCBI Taxonomy" id="2268124"/>
    <lineage>
        <taxon>Bacteria</taxon>
        <taxon>Candidatus Ozemobacteria</taxon>
        <taxon>Candidatus Ozemobacterales</taxon>
        <taxon>Candidatus Ozemobacteraceae</taxon>
        <taxon>Candidatus Ozemobacter</taxon>
    </lineage>
</organism>
<reference evidence="2 3" key="1">
    <citation type="submission" date="2018-05" db="EMBL/GenBank/DDBJ databases">
        <title>A metagenomic window into the 2 km-deep terrestrial subsurface aquifer revealed taxonomically and functionally diverse microbial community comprising novel uncultured bacterial lineages.</title>
        <authorList>
            <person name="Kadnikov V.V."/>
            <person name="Mardanov A.V."/>
            <person name="Beletsky A.V."/>
            <person name="Banks D."/>
            <person name="Pimenov N.V."/>
            <person name="Frank Y.A."/>
            <person name="Karnachuk O.V."/>
            <person name="Ravin N.V."/>
        </authorList>
    </citation>
    <scope>NUCLEOTIDE SEQUENCE [LARGE SCALE GENOMIC DNA]</scope>
    <source>
        <strain evidence="2">BY5</strain>
    </source>
</reference>